<protein>
    <submittedName>
        <fullName evidence="1">Uncharacterized protein</fullName>
    </submittedName>
</protein>
<evidence type="ECO:0000313" key="1">
    <source>
        <dbReference type="EMBL" id="RVT97668.1"/>
    </source>
</evidence>
<dbReference type="EMBL" id="SACL01000002">
    <property type="protein sequence ID" value="RVT97668.1"/>
    <property type="molecule type" value="Genomic_DNA"/>
</dbReference>
<dbReference type="AlphaFoldDB" id="A0A437MJ33"/>
<gene>
    <name evidence="1" type="ORF">EOD42_07585</name>
</gene>
<proteinExistence type="predicted"/>
<comment type="caution">
    <text evidence="1">The sequence shown here is derived from an EMBL/GenBank/DDBJ whole genome shotgun (WGS) entry which is preliminary data.</text>
</comment>
<keyword evidence="2" id="KW-1185">Reference proteome</keyword>
<organism evidence="1 2">
    <name type="scientific">Rhodovarius crocodyli</name>
    <dbReference type="NCBI Taxonomy" id="1979269"/>
    <lineage>
        <taxon>Bacteria</taxon>
        <taxon>Pseudomonadati</taxon>
        <taxon>Pseudomonadota</taxon>
        <taxon>Alphaproteobacteria</taxon>
        <taxon>Acetobacterales</taxon>
        <taxon>Roseomonadaceae</taxon>
        <taxon>Rhodovarius</taxon>
    </lineage>
</organism>
<name>A0A437MJ33_9PROT</name>
<evidence type="ECO:0000313" key="2">
    <source>
        <dbReference type="Proteomes" id="UP000282957"/>
    </source>
</evidence>
<sequence>MANNIIVNDAGEIRILDDNGQWVAPRRARNDETGRELFLDGNSWRDVQEVVQRDRRNRENTTAREQNSGVTGYAGGLARQALNGLTFGFGDEIIAGARSLGDITYEQALAEGRARDRVFQEDNPIAATVANVGGGVAGMLAPGGLAARAAGAVGRATGATAGLTALGGTLAGLPGASGAARVATSLPARGLALGATAGAATGFGEGEGGFGNRAAGAGQGAAVGGVVGGALGTALPLAGRVISDVGRTFNLTDPTATAERQVLRALGRDGASLNEVAANPPGGGVAALVDSGGRNLQNLTAGAANTPGPAMDTADRLVQMRRAGRPERVAEAVDEALGGGGGTRVMDEVAELQARRSAQARPLYESAFAGRLDDTALPRLAEMASDPLGQQAMQRGLRVIQMEHLAEGRAFNPEDYGVRYIRPGERNGVAGARVEATFPPEPVPPQPRYLNDPVQGRVVDEAATAAEREAYERAVTARQRAMAEAPTDGTEAGRFVLVDGQAPNLRLMDAIKRGLDDELETFRQPTGQLQLNQYGRAVEGMRRSLLDTLDGASPGYAAARAAWAGPSEAMGALRQGQAAFRTNPDVVAGQVDNLSPEARDFYRLGAGRAITDMTSDPARAPSLARVLAEDRRHGRRLEAIEPEPARRQMLVDILRREAGMADVERTISPRVNSQTARLLAQGQDDGAAPAEFMLSALTGSGGILARILSPAVRRYSGVNDSTSRELARILMDTDAARNVETVNRLRARAQRDEGASLRARMLAQAVMGGTAGGIVGQWNGR</sequence>
<accession>A0A437MJ33</accession>
<dbReference type="RefSeq" id="WP_127786896.1">
    <property type="nucleotide sequence ID" value="NZ_SACL01000002.1"/>
</dbReference>
<reference evidence="1 2" key="1">
    <citation type="submission" date="2019-01" db="EMBL/GenBank/DDBJ databases">
        <authorList>
            <person name="Chen W.-M."/>
        </authorList>
    </citation>
    <scope>NUCLEOTIDE SEQUENCE [LARGE SCALE GENOMIC DNA]</scope>
    <source>
        <strain evidence="1 2">CCP-6</strain>
    </source>
</reference>
<dbReference type="OrthoDB" id="7226142at2"/>
<dbReference type="Proteomes" id="UP000282957">
    <property type="component" value="Unassembled WGS sequence"/>
</dbReference>